<protein>
    <submittedName>
        <fullName evidence="9">Serine/threonine protein kinase</fullName>
    </submittedName>
</protein>
<dbReference type="InterPro" id="IPR011009">
    <property type="entry name" value="Kinase-like_dom_sf"/>
</dbReference>
<keyword evidence="6" id="KW-0472">Membrane</keyword>
<feature type="transmembrane region" description="Helical" evidence="6">
    <location>
        <begin position="728"/>
        <end position="751"/>
    </location>
</feature>
<evidence type="ECO:0000256" key="5">
    <source>
        <dbReference type="SAM" id="MobiDB-lite"/>
    </source>
</evidence>
<dbReference type="STRING" id="1334629.MFUL124B02_16315"/>
<reference evidence="9 10" key="1">
    <citation type="submission" date="2016-10" db="EMBL/GenBank/DDBJ databases">
        <authorList>
            <person name="Varghese N."/>
            <person name="Submissions S."/>
        </authorList>
    </citation>
    <scope>NUCLEOTIDE SEQUENCE [LARGE SCALE GENOMIC DNA]</scope>
    <source>
        <strain evidence="9 10">DSM 16525</strain>
    </source>
</reference>
<gene>
    <name evidence="8" type="ORF">MFU01_36990</name>
    <name evidence="9" type="ORF">SAMN05443572_108296</name>
</gene>
<dbReference type="PANTHER" id="PTHR43289">
    <property type="entry name" value="MITOGEN-ACTIVATED PROTEIN KINASE KINASE KINASE 20-RELATED"/>
    <property type="match status" value="1"/>
</dbReference>
<dbReference type="CDD" id="cd14014">
    <property type="entry name" value="STKc_PknB_like"/>
    <property type="match status" value="1"/>
</dbReference>
<keyword evidence="3 9" id="KW-0418">Kinase</keyword>
<feature type="domain" description="Protein kinase" evidence="7">
    <location>
        <begin position="13"/>
        <end position="285"/>
    </location>
</feature>
<feature type="compositionally biased region" description="Low complexity" evidence="5">
    <location>
        <begin position="525"/>
        <end position="540"/>
    </location>
</feature>
<dbReference type="Gene3D" id="3.30.200.20">
    <property type="entry name" value="Phosphorylase Kinase, domain 1"/>
    <property type="match status" value="1"/>
</dbReference>
<evidence type="ECO:0000256" key="3">
    <source>
        <dbReference type="ARBA" id="ARBA00022777"/>
    </source>
</evidence>
<reference evidence="8 11" key="2">
    <citation type="submission" date="2019-07" db="EMBL/GenBank/DDBJ databases">
        <title>Whole genome shotgun sequence of Myxococcus fulvus NBRC 100333.</title>
        <authorList>
            <person name="Hosoyama A."/>
            <person name="Uohara A."/>
            <person name="Ohji S."/>
            <person name="Ichikawa N."/>
        </authorList>
    </citation>
    <scope>NUCLEOTIDE SEQUENCE [LARGE SCALE GENOMIC DNA]</scope>
    <source>
        <strain evidence="8 11">NBRC 100333</strain>
    </source>
</reference>
<dbReference type="Proteomes" id="UP000183760">
    <property type="component" value="Unassembled WGS sequence"/>
</dbReference>
<dbReference type="EMBL" id="BJXR01000030">
    <property type="protein sequence ID" value="GEN08662.1"/>
    <property type="molecule type" value="Genomic_DNA"/>
</dbReference>
<evidence type="ECO:0000313" key="8">
    <source>
        <dbReference type="EMBL" id="GEN08662.1"/>
    </source>
</evidence>
<feature type="compositionally biased region" description="Pro residues" evidence="5">
    <location>
        <begin position="487"/>
        <end position="497"/>
    </location>
</feature>
<keyword evidence="10" id="KW-1185">Reference proteome</keyword>
<feature type="compositionally biased region" description="Pro residues" evidence="5">
    <location>
        <begin position="507"/>
        <end position="524"/>
    </location>
</feature>
<dbReference type="PROSITE" id="PS50011">
    <property type="entry name" value="PROTEIN_KINASE_DOM"/>
    <property type="match status" value="1"/>
</dbReference>
<dbReference type="AlphaFoldDB" id="A0A511T524"/>
<evidence type="ECO:0000259" key="7">
    <source>
        <dbReference type="PROSITE" id="PS50011"/>
    </source>
</evidence>
<organism evidence="8 11">
    <name type="scientific">Myxococcus fulvus</name>
    <dbReference type="NCBI Taxonomy" id="33"/>
    <lineage>
        <taxon>Bacteria</taxon>
        <taxon>Pseudomonadati</taxon>
        <taxon>Myxococcota</taxon>
        <taxon>Myxococcia</taxon>
        <taxon>Myxococcales</taxon>
        <taxon>Cystobacterineae</taxon>
        <taxon>Myxococcaceae</taxon>
        <taxon>Myxococcus</taxon>
    </lineage>
</organism>
<feature type="compositionally biased region" description="Low complexity" evidence="5">
    <location>
        <begin position="618"/>
        <end position="630"/>
    </location>
</feature>
<evidence type="ECO:0000256" key="4">
    <source>
        <dbReference type="ARBA" id="ARBA00022840"/>
    </source>
</evidence>
<keyword evidence="1" id="KW-0808">Transferase</keyword>
<evidence type="ECO:0000256" key="1">
    <source>
        <dbReference type="ARBA" id="ARBA00022679"/>
    </source>
</evidence>
<dbReference type="PROSITE" id="PS00109">
    <property type="entry name" value="PROTEIN_KINASE_TYR"/>
    <property type="match status" value="1"/>
</dbReference>
<dbReference type="SUPFAM" id="SSF56112">
    <property type="entry name" value="Protein kinase-like (PK-like)"/>
    <property type="match status" value="1"/>
</dbReference>
<keyword evidence="6" id="KW-1133">Transmembrane helix</keyword>
<accession>A0A511T524</accession>
<keyword evidence="9" id="KW-0723">Serine/threonine-protein kinase</keyword>
<feature type="region of interest" description="Disordered" evidence="5">
    <location>
        <begin position="681"/>
        <end position="719"/>
    </location>
</feature>
<dbReference type="GO" id="GO:0004674">
    <property type="term" value="F:protein serine/threonine kinase activity"/>
    <property type="evidence" value="ECO:0007669"/>
    <property type="project" value="UniProtKB-KW"/>
</dbReference>
<keyword evidence="4" id="KW-0067">ATP-binding</keyword>
<comment type="caution">
    <text evidence="8">The sequence shown here is derived from an EMBL/GenBank/DDBJ whole genome shotgun (WGS) entry which is preliminary data.</text>
</comment>
<dbReference type="Proteomes" id="UP000321514">
    <property type="component" value="Unassembled WGS sequence"/>
</dbReference>
<dbReference type="GO" id="GO:0005524">
    <property type="term" value="F:ATP binding"/>
    <property type="evidence" value="ECO:0007669"/>
    <property type="project" value="UniProtKB-KW"/>
</dbReference>
<dbReference type="PANTHER" id="PTHR43289:SF6">
    <property type="entry name" value="SERINE_THREONINE-PROTEIN KINASE NEKL-3"/>
    <property type="match status" value="1"/>
</dbReference>
<dbReference type="Pfam" id="PF00069">
    <property type="entry name" value="Pkinase"/>
    <property type="match status" value="1"/>
</dbReference>
<dbReference type="InterPro" id="IPR000719">
    <property type="entry name" value="Prot_kinase_dom"/>
</dbReference>
<evidence type="ECO:0000313" key="11">
    <source>
        <dbReference type="Proteomes" id="UP000321514"/>
    </source>
</evidence>
<keyword evidence="6" id="KW-0812">Transmembrane</keyword>
<evidence type="ECO:0000313" key="9">
    <source>
        <dbReference type="EMBL" id="SEU30117.1"/>
    </source>
</evidence>
<dbReference type="EMBL" id="FOIB01000008">
    <property type="protein sequence ID" value="SEU30117.1"/>
    <property type="molecule type" value="Genomic_DNA"/>
</dbReference>
<evidence type="ECO:0000313" key="10">
    <source>
        <dbReference type="Proteomes" id="UP000183760"/>
    </source>
</evidence>
<dbReference type="InterPro" id="IPR008266">
    <property type="entry name" value="Tyr_kinase_AS"/>
</dbReference>
<dbReference type="Gene3D" id="1.10.510.10">
    <property type="entry name" value="Transferase(Phosphotransferase) domain 1"/>
    <property type="match status" value="1"/>
</dbReference>
<feature type="compositionally biased region" description="Pro residues" evidence="5">
    <location>
        <begin position="551"/>
        <end position="562"/>
    </location>
</feature>
<evidence type="ECO:0000256" key="6">
    <source>
        <dbReference type="SAM" id="Phobius"/>
    </source>
</evidence>
<feature type="region of interest" description="Disordered" evidence="5">
    <location>
        <begin position="601"/>
        <end position="637"/>
    </location>
</feature>
<feature type="compositionally biased region" description="Polar residues" evidence="5">
    <location>
        <begin position="682"/>
        <end position="694"/>
    </location>
</feature>
<name>A0A511T524_MYXFU</name>
<dbReference type="RefSeq" id="WP_218035664.1">
    <property type="nucleotide sequence ID" value="NZ_BJXR01000030.1"/>
</dbReference>
<proteinExistence type="predicted"/>
<feature type="region of interest" description="Disordered" evidence="5">
    <location>
        <begin position="337"/>
        <end position="575"/>
    </location>
</feature>
<keyword evidence="2" id="KW-0547">Nucleotide-binding</keyword>
<sequence length="905" mass="97157">MSSPQTAIPFGKYLLIKRLAVGGMAELFLAQRPPDPELVVLKRILPYLSEEPEFVQMFLDEARIAAQLHHPNIVQVHELGKEGDNIFIAMEFVEGVDLRHVVLEEFKFGATVPCGVAARICSLVASGLDYAHQSRGVDGRPLELIHRDVSPQNVMIAYDGRVKLVDFGIAKAGAFMERSKPGVIKGKFLYLAPEQVSQERLDHRADIFALGTMLYEITTGKQPFSKPTTEGILYAIRFEDPTPPHLLRPDYPLELSRIVMRCLTKDRNQRYPRASVVHAELEAFLASGSLQQSLDVADYIARLMGEEEERTILHIPVSKPVGRMNATVPMAGNRVLDSSMPQRLPPLDVTGPTLSSTTPMAEPAVAPVPGLTARPTPRRHSADGLPAASYRDEPEPATQMARPRELPSGARSAPPVDEDVDSEMSTAVRTAPTGYSVLSQLRDEEEEDAGDGESTIPQRSRGRTPPPPVRRSSTHSEVASSQRGPITPEPLTAPPTPARRAASGPLPVEPPPRAVAPLEPPPSPRAAALAEGPAPRTPTDARARRLSSPPVATPPRRSPTPVPRDLDDGPGDMTMPIRRQSVVDAEASVSLTTPMRRLSPLDEEASQSVSLTTPMRRVSSVDVETSESVSLTTPMRRMSSVELEPSVSITPATVSHRAASRPMMPAARAVAVGDDDDHFHTDSSLSGALTSPTASLRDGEDDESTMGYGGGYDYPDTSATPARTGPRGLVLVVVGGLLLLVLLSLVCWGLYTRLKGPTPLSIPPRDLSQKALEEKPSAVTVPVRSANPPPVAVAAAQPAAGIAPAPSTAEAPTPTVAAAPEVPAKVEPAPPSLVEVRFEGPPKTVLRQEGGERLPVNRLVSLPPGMLRVDFDCPGRRTGRGTKAYLIEQANPGPLVLPVPCKPRR</sequence>
<evidence type="ECO:0000256" key="2">
    <source>
        <dbReference type="ARBA" id="ARBA00022741"/>
    </source>
</evidence>